<organism evidence="1 2">
    <name type="scientific">Microcystis aeruginosa (strain NIES-843 / IAM M-2473)</name>
    <dbReference type="NCBI Taxonomy" id="449447"/>
    <lineage>
        <taxon>Bacteria</taxon>
        <taxon>Bacillati</taxon>
        <taxon>Cyanobacteriota</taxon>
        <taxon>Cyanophyceae</taxon>
        <taxon>Oscillatoriophycideae</taxon>
        <taxon>Chroococcales</taxon>
        <taxon>Microcystaceae</taxon>
        <taxon>Microcystis</taxon>
    </lineage>
</organism>
<reference evidence="1 2" key="1">
    <citation type="journal article" date="2007" name="DNA Res.">
        <title>Complete genomic structure of the bloom-forming toxic cyanobacterium Microcystis aeruginosa NIES-843.</title>
        <authorList>
            <person name="Kaneko T."/>
            <person name="Nakajima N."/>
            <person name="Okamoto S."/>
            <person name="Suzuki I."/>
            <person name="Tanabe Y."/>
            <person name="Tamaoki M."/>
            <person name="Nakamura Y."/>
            <person name="Kasai F."/>
            <person name="Watanabe A."/>
            <person name="Kawashima K."/>
            <person name="Kishida Y."/>
            <person name="Ono A."/>
            <person name="Shimizu Y."/>
            <person name="Takahashi C."/>
            <person name="Minami C."/>
            <person name="Fujishiro T."/>
            <person name="Kohara M."/>
            <person name="Katoh M."/>
            <person name="Nakazaki N."/>
            <person name="Nakayama S."/>
            <person name="Yamada M."/>
            <person name="Tabata S."/>
            <person name="Watanabe M.M."/>
        </authorList>
    </citation>
    <scope>NUCLEOTIDE SEQUENCE [LARGE SCALE GENOMIC DNA]</scope>
    <source>
        <strain evidence="2">NIES-843 / IAM M-247</strain>
    </source>
</reference>
<gene>
    <name evidence="1" type="ordered locus">MAE_54160</name>
</gene>
<evidence type="ECO:0000313" key="2">
    <source>
        <dbReference type="Proteomes" id="UP000001510"/>
    </source>
</evidence>
<protein>
    <submittedName>
        <fullName evidence="1">Uncharacterized protein</fullName>
    </submittedName>
</protein>
<dbReference type="Proteomes" id="UP000001510">
    <property type="component" value="Chromosome"/>
</dbReference>
<name>B0JGH2_MICAN</name>
<keyword evidence="2" id="KW-1185">Reference proteome</keyword>
<dbReference type="HOGENOM" id="CLU_1914664_0_0_3"/>
<sequence>MALVIRVSKPKTNCCNCYSTNSTQNICGNIEYFEPISFIIVCHCLKCLQIQLNNLRRHHPHSILLPKNSDHTLNSKTRHRRTRQTDLPVIVGKSRPSAFLSTEFSIEKPCQKALIISPLFNYSDSISDNLNQ</sequence>
<accession>B0JGH2</accession>
<dbReference type="AlphaFoldDB" id="B0JGH2"/>
<evidence type="ECO:0000313" key="1">
    <source>
        <dbReference type="EMBL" id="BAG05238.1"/>
    </source>
</evidence>
<proteinExistence type="predicted"/>
<dbReference type="EMBL" id="AP009552">
    <property type="protein sequence ID" value="BAG05238.1"/>
    <property type="molecule type" value="Genomic_DNA"/>
</dbReference>
<dbReference type="PaxDb" id="449447-MAE_54160"/>
<dbReference type="EnsemblBacteria" id="BAG05238">
    <property type="protein sequence ID" value="BAG05238"/>
    <property type="gene ID" value="MAE_54160"/>
</dbReference>
<dbReference type="KEGG" id="mar:MAE_54160"/>